<dbReference type="InterPro" id="IPR036890">
    <property type="entry name" value="HATPase_C_sf"/>
</dbReference>
<dbReference type="Pfam" id="PF00672">
    <property type="entry name" value="HAMP"/>
    <property type="match status" value="1"/>
</dbReference>
<name>A0ABW5QQK3_9BACL</name>
<dbReference type="SUPFAM" id="SSF158472">
    <property type="entry name" value="HAMP domain-like"/>
    <property type="match status" value="1"/>
</dbReference>
<feature type="transmembrane region" description="Helical" evidence="8">
    <location>
        <begin position="20"/>
        <end position="39"/>
    </location>
</feature>
<evidence type="ECO:0000256" key="7">
    <source>
        <dbReference type="SAM" id="Coils"/>
    </source>
</evidence>
<dbReference type="EMBL" id="JBHUMY010000001">
    <property type="protein sequence ID" value="MFD2658678.1"/>
    <property type="molecule type" value="Genomic_DNA"/>
</dbReference>
<dbReference type="PANTHER" id="PTHR34220">
    <property type="entry name" value="SENSOR HISTIDINE KINASE YPDA"/>
    <property type="match status" value="1"/>
</dbReference>
<dbReference type="GO" id="GO:0004673">
    <property type="term" value="F:protein histidine kinase activity"/>
    <property type="evidence" value="ECO:0007669"/>
    <property type="project" value="UniProtKB-EC"/>
</dbReference>
<keyword evidence="8" id="KW-1133">Transmembrane helix</keyword>
<evidence type="ECO:0000256" key="6">
    <source>
        <dbReference type="ARBA" id="ARBA00023136"/>
    </source>
</evidence>
<dbReference type="SMART" id="SM00387">
    <property type="entry name" value="HATPase_c"/>
    <property type="match status" value="1"/>
</dbReference>
<dbReference type="EC" id="2.7.13.3" evidence="10"/>
<dbReference type="InterPro" id="IPR003660">
    <property type="entry name" value="HAMP_dom"/>
</dbReference>
<evidence type="ECO:0000313" key="10">
    <source>
        <dbReference type="EMBL" id="MFD2658678.1"/>
    </source>
</evidence>
<keyword evidence="7" id="KW-0175">Coiled coil</keyword>
<evidence type="ECO:0000256" key="1">
    <source>
        <dbReference type="ARBA" id="ARBA00004651"/>
    </source>
</evidence>
<protein>
    <submittedName>
        <fullName evidence="10">Sensor histidine kinase</fullName>
        <ecNumber evidence="10">2.7.13.3</ecNumber>
    </submittedName>
</protein>
<dbReference type="InterPro" id="IPR003594">
    <property type="entry name" value="HATPase_dom"/>
</dbReference>
<keyword evidence="2" id="KW-1003">Cell membrane</keyword>
<dbReference type="Gene3D" id="6.10.340.10">
    <property type="match status" value="1"/>
</dbReference>
<dbReference type="RefSeq" id="WP_379268443.1">
    <property type="nucleotide sequence ID" value="NZ_JBHUGT010000026.1"/>
</dbReference>
<accession>A0ABW5QQK3</accession>
<dbReference type="Proteomes" id="UP001597493">
    <property type="component" value="Unassembled WGS sequence"/>
</dbReference>
<dbReference type="SMART" id="SM00304">
    <property type="entry name" value="HAMP"/>
    <property type="match status" value="1"/>
</dbReference>
<dbReference type="Pfam" id="PF06580">
    <property type="entry name" value="His_kinase"/>
    <property type="match status" value="1"/>
</dbReference>
<evidence type="ECO:0000259" key="9">
    <source>
        <dbReference type="PROSITE" id="PS50885"/>
    </source>
</evidence>
<keyword evidence="3" id="KW-0597">Phosphoprotein</keyword>
<dbReference type="Gene3D" id="3.30.565.10">
    <property type="entry name" value="Histidine kinase-like ATPase, C-terminal domain"/>
    <property type="match status" value="1"/>
</dbReference>
<dbReference type="SUPFAM" id="SSF55874">
    <property type="entry name" value="ATPase domain of HSP90 chaperone/DNA topoisomerase II/histidine kinase"/>
    <property type="match status" value="1"/>
</dbReference>
<feature type="domain" description="HAMP" evidence="9">
    <location>
        <begin position="319"/>
        <end position="371"/>
    </location>
</feature>
<organism evidence="10 11">
    <name type="scientific">Paenibacillus thailandensis</name>
    <dbReference type="NCBI Taxonomy" id="393250"/>
    <lineage>
        <taxon>Bacteria</taxon>
        <taxon>Bacillati</taxon>
        <taxon>Bacillota</taxon>
        <taxon>Bacilli</taxon>
        <taxon>Bacillales</taxon>
        <taxon>Paenibacillaceae</taxon>
        <taxon>Paenibacillus</taxon>
    </lineage>
</organism>
<evidence type="ECO:0000256" key="8">
    <source>
        <dbReference type="SAM" id="Phobius"/>
    </source>
</evidence>
<keyword evidence="4 10" id="KW-0808">Transferase</keyword>
<keyword evidence="6 8" id="KW-0472">Membrane</keyword>
<dbReference type="InterPro" id="IPR050640">
    <property type="entry name" value="Bact_2-comp_sensor_kinase"/>
</dbReference>
<comment type="subcellular location">
    <subcellularLocation>
        <location evidence="1">Cell membrane</location>
        <topology evidence="1">Multi-pass membrane protein</topology>
    </subcellularLocation>
</comment>
<feature type="coiled-coil region" evidence="7">
    <location>
        <begin position="366"/>
        <end position="398"/>
    </location>
</feature>
<dbReference type="CDD" id="cd06225">
    <property type="entry name" value="HAMP"/>
    <property type="match status" value="1"/>
</dbReference>
<dbReference type="InterPro" id="IPR010559">
    <property type="entry name" value="Sig_transdc_His_kin_internal"/>
</dbReference>
<evidence type="ECO:0000256" key="3">
    <source>
        <dbReference type="ARBA" id="ARBA00022553"/>
    </source>
</evidence>
<feature type="transmembrane region" description="Helical" evidence="8">
    <location>
        <begin position="295"/>
        <end position="318"/>
    </location>
</feature>
<comment type="caution">
    <text evidence="10">The sequence shown here is derived from an EMBL/GenBank/DDBJ whole genome shotgun (WGS) entry which is preliminary data.</text>
</comment>
<dbReference type="PROSITE" id="PS50885">
    <property type="entry name" value="HAMP"/>
    <property type="match status" value="1"/>
</dbReference>
<gene>
    <name evidence="10" type="ORF">ACFSW5_00180</name>
</gene>
<evidence type="ECO:0000313" key="11">
    <source>
        <dbReference type="Proteomes" id="UP001597493"/>
    </source>
</evidence>
<proteinExistence type="predicted"/>
<evidence type="ECO:0000256" key="4">
    <source>
        <dbReference type="ARBA" id="ARBA00022679"/>
    </source>
</evidence>
<keyword evidence="11" id="KW-1185">Reference proteome</keyword>
<dbReference type="Pfam" id="PF02518">
    <property type="entry name" value="HATPase_c"/>
    <property type="match status" value="1"/>
</dbReference>
<evidence type="ECO:0000256" key="5">
    <source>
        <dbReference type="ARBA" id="ARBA00022777"/>
    </source>
</evidence>
<evidence type="ECO:0000256" key="2">
    <source>
        <dbReference type="ARBA" id="ARBA00022475"/>
    </source>
</evidence>
<keyword evidence="8" id="KW-0812">Transmembrane</keyword>
<keyword evidence="5 10" id="KW-0418">Kinase</keyword>
<sequence length="609" mass="69873">MRTVKFRRLVDDIPLNYKFIMILIVGVLLPILVINMLFMDRMADLVRSREKQNMEISLERARKDIHDFIEGGVAVSHALSTDKTLYETLDRRYEGLADFYGTFDEQLRNRVISYIPVNHQILRVGIYTDNPSIVSGGNYHYIDRSVIGSDWYEQWRQSSDPVIVAAYRAADPSNTTLSTPYISVIERMDYYDSFQTYEKLLRIDIDPSKIYDVIVREKNYLNLFLVNERGEIIMSAQSGYQSGEQLEDYPLFKLPGGYAEEEIYSAAIGSAKYVKGWRLIGLPQGTRISSAMQDIWVSVLALAAAVTLTAAVFIYIMLRSYNYRVKRLARHMQKVSNEKFDLIRIDEGRDEIGGLIRNFNAMTTQIRSLINDVYKLEIKQKSLEAERVRAEINFLQSQMNPHFLFNTLNALLVVCTKNQYLDVADIIKSLSKLLRRLLNWKEDIVPLQEEIHFIDMYLKIEKFRFRDKFEYELHIEDEALRCLVPKMSIQPLVENACKHGIQAVDGPGAIRISASSADGWLRVAIEDNGIGMASGKVKEVMRAVRGDDPDGASIGIRNVYRRLELYYGYQVVFDIVSEENAGTTVIFKLPLKPSVPLEVNYGMNKEEGA</sequence>
<reference evidence="11" key="1">
    <citation type="journal article" date="2019" name="Int. J. Syst. Evol. Microbiol.">
        <title>The Global Catalogue of Microorganisms (GCM) 10K type strain sequencing project: providing services to taxonomists for standard genome sequencing and annotation.</title>
        <authorList>
            <consortium name="The Broad Institute Genomics Platform"/>
            <consortium name="The Broad Institute Genome Sequencing Center for Infectious Disease"/>
            <person name="Wu L."/>
            <person name="Ma J."/>
        </authorList>
    </citation>
    <scope>NUCLEOTIDE SEQUENCE [LARGE SCALE GENOMIC DNA]</scope>
    <source>
        <strain evidence="11">TISTR 1827</strain>
    </source>
</reference>
<dbReference type="PANTHER" id="PTHR34220:SF7">
    <property type="entry name" value="SENSOR HISTIDINE KINASE YPDA"/>
    <property type="match status" value="1"/>
</dbReference>